<sequence length="144" mass="15535">MLVSARVHYASIALSELARRKTQSAPVAVREITAKHDIPGPFLVQILQTLRSAGWVQSIRGSQGGYRLLADPSELTLLDIAEAIGCADGAAPKEAAGTEKTLLDRELQSSWDRAGDAWRKVLSGITLAEIVERASAEDGTMFYI</sequence>
<dbReference type="SUPFAM" id="SSF46785">
    <property type="entry name" value="Winged helix' DNA-binding domain"/>
    <property type="match status" value="1"/>
</dbReference>
<dbReference type="InterPro" id="IPR000944">
    <property type="entry name" value="Tscrpt_reg_Rrf2"/>
</dbReference>
<gene>
    <name evidence="1" type="ORF">QTN89_19570</name>
</gene>
<proteinExistence type="predicted"/>
<name>A0ABT7PMD9_9BACT</name>
<evidence type="ECO:0000313" key="1">
    <source>
        <dbReference type="EMBL" id="MDM4017657.1"/>
    </source>
</evidence>
<dbReference type="PANTHER" id="PTHR33221:SF16">
    <property type="entry name" value="HTH-TYPE TRANSCRIPTIONAL REGULATOR SLR0846-RELATED"/>
    <property type="match status" value="1"/>
</dbReference>
<keyword evidence="2" id="KW-1185">Reference proteome</keyword>
<dbReference type="Gene3D" id="1.10.10.10">
    <property type="entry name" value="Winged helix-like DNA-binding domain superfamily/Winged helix DNA-binding domain"/>
    <property type="match status" value="1"/>
</dbReference>
<comment type="caution">
    <text evidence="1">The sequence shown here is derived from an EMBL/GenBank/DDBJ whole genome shotgun (WGS) entry which is preliminary data.</text>
</comment>
<evidence type="ECO:0000313" key="2">
    <source>
        <dbReference type="Proteomes" id="UP001239462"/>
    </source>
</evidence>
<dbReference type="InterPro" id="IPR036390">
    <property type="entry name" value="WH_DNA-bd_sf"/>
</dbReference>
<protein>
    <submittedName>
        <fullName evidence="1">Rrf2 family transcriptional regulator</fullName>
    </submittedName>
</protein>
<dbReference type="EMBL" id="JASZZN010000015">
    <property type="protein sequence ID" value="MDM4017657.1"/>
    <property type="molecule type" value="Genomic_DNA"/>
</dbReference>
<dbReference type="Pfam" id="PF02082">
    <property type="entry name" value="Rrf2"/>
    <property type="match status" value="1"/>
</dbReference>
<dbReference type="NCBIfam" id="TIGR00738">
    <property type="entry name" value="rrf2_super"/>
    <property type="match status" value="1"/>
</dbReference>
<dbReference type="InterPro" id="IPR036388">
    <property type="entry name" value="WH-like_DNA-bd_sf"/>
</dbReference>
<dbReference type="PROSITE" id="PS51197">
    <property type="entry name" value="HTH_RRF2_2"/>
    <property type="match status" value="1"/>
</dbReference>
<dbReference type="Proteomes" id="UP001239462">
    <property type="component" value="Unassembled WGS sequence"/>
</dbReference>
<accession>A0ABT7PMD9</accession>
<organism evidence="1 2">
    <name type="scientific">Roseiconus lacunae</name>
    <dbReference type="NCBI Taxonomy" id="2605694"/>
    <lineage>
        <taxon>Bacteria</taxon>
        <taxon>Pseudomonadati</taxon>
        <taxon>Planctomycetota</taxon>
        <taxon>Planctomycetia</taxon>
        <taxon>Pirellulales</taxon>
        <taxon>Pirellulaceae</taxon>
        <taxon>Roseiconus</taxon>
    </lineage>
</organism>
<dbReference type="PANTHER" id="PTHR33221">
    <property type="entry name" value="WINGED HELIX-TURN-HELIX TRANSCRIPTIONAL REGULATOR, RRF2 FAMILY"/>
    <property type="match status" value="1"/>
</dbReference>
<dbReference type="RefSeq" id="WP_149499907.1">
    <property type="nucleotide sequence ID" value="NZ_JASZZN010000015.1"/>
</dbReference>
<reference evidence="1 2" key="1">
    <citation type="submission" date="2023-06" db="EMBL/GenBank/DDBJ databases">
        <title>Roseiconus lacunae JC819 isolated from Gulf of Mannar region, Tamil Nadu.</title>
        <authorList>
            <person name="Pk S."/>
            <person name="Ch S."/>
            <person name="Ch V.R."/>
        </authorList>
    </citation>
    <scope>NUCLEOTIDE SEQUENCE [LARGE SCALE GENOMIC DNA]</scope>
    <source>
        <strain evidence="1 2">JC819</strain>
    </source>
</reference>